<dbReference type="GO" id="GO:0015081">
    <property type="term" value="F:sodium ion transmembrane transporter activity"/>
    <property type="evidence" value="ECO:0007669"/>
    <property type="project" value="UniProtKB-UniRule"/>
</dbReference>
<dbReference type="GO" id="GO:0008948">
    <property type="term" value="F:oxaloacetate decarboxylase activity"/>
    <property type="evidence" value="ECO:0007669"/>
    <property type="project" value="UniProtKB-UniRule"/>
</dbReference>
<accession>A0A4Y3I0P3</accession>
<dbReference type="InterPro" id="IPR023424">
    <property type="entry name" value="OadG"/>
</dbReference>
<keyword evidence="7 16" id="KW-1003">Cell membrane</keyword>
<evidence type="ECO:0000256" key="11">
    <source>
        <dbReference type="ARBA" id="ARBA00023053"/>
    </source>
</evidence>
<name>A0A4Y3I0P3_9VIBR</name>
<evidence type="ECO:0000256" key="10">
    <source>
        <dbReference type="ARBA" id="ARBA00022989"/>
    </source>
</evidence>
<evidence type="ECO:0000256" key="3">
    <source>
        <dbReference type="ARBA" id="ARBA00004162"/>
    </source>
</evidence>
<evidence type="ECO:0000313" key="19">
    <source>
        <dbReference type="Proteomes" id="UP000318717"/>
    </source>
</evidence>
<dbReference type="RefSeq" id="WP_141269822.1">
    <property type="nucleotide sequence ID" value="NZ_BJLF01000026.1"/>
</dbReference>
<dbReference type="GO" id="GO:0015451">
    <property type="term" value="F:decarboxylation-driven active transmembrane transporter activity"/>
    <property type="evidence" value="ECO:0007669"/>
    <property type="project" value="UniProtKB-EC"/>
</dbReference>
<keyword evidence="13 16" id="KW-0472">Membrane</keyword>
<keyword evidence="12 16" id="KW-0406">Ion transport</keyword>
<evidence type="ECO:0000256" key="14">
    <source>
        <dbReference type="ARBA" id="ARBA00023201"/>
    </source>
</evidence>
<dbReference type="HAMAP" id="MF_00404">
    <property type="entry name" value="OadG"/>
    <property type="match status" value="1"/>
</dbReference>
<evidence type="ECO:0000256" key="17">
    <source>
        <dbReference type="RuleBase" id="RU004278"/>
    </source>
</evidence>
<comment type="similarity">
    <text evidence="4 16 17">Belongs to the OadG family.</text>
</comment>
<evidence type="ECO:0000313" key="18">
    <source>
        <dbReference type="EMBL" id="GEA52821.1"/>
    </source>
</evidence>
<dbReference type="InterPro" id="IPR005899">
    <property type="entry name" value="Na_pump_deCOase"/>
</dbReference>
<dbReference type="NCBIfam" id="NF003004">
    <property type="entry name" value="PRK03814.1"/>
    <property type="match status" value="1"/>
</dbReference>
<gene>
    <name evidence="16 18" type="primary">oadG</name>
    <name evidence="18" type="ORF">VIN01S_36250</name>
</gene>
<dbReference type="Proteomes" id="UP000318717">
    <property type="component" value="Unassembled WGS sequence"/>
</dbReference>
<evidence type="ECO:0000256" key="7">
    <source>
        <dbReference type="ARBA" id="ARBA00022475"/>
    </source>
</evidence>
<dbReference type="OrthoDB" id="6215597at2"/>
<comment type="caution">
    <text evidence="18">The sequence shown here is derived from an EMBL/GenBank/DDBJ whole genome shotgun (WGS) entry which is preliminary data.</text>
</comment>
<organism evidence="18 19">
    <name type="scientific">Vibrio inusitatus NBRC 102082</name>
    <dbReference type="NCBI Taxonomy" id="1219070"/>
    <lineage>
        <taxon>Bacteria</taxon>
        <taxon>Pseudomonadati</taxon>
        <taxon>Pseudomonadota</taxon>
        <taxon>Gammaproteobacteria</taxon>
        <taxon>Vibrionales</taxon>
        <taxon>Vibrionaceae</taxon>
        <taxon>Vibrio</taxon>
    </lineage>
</organism>
<keyword evidence="8 16" id="KW-0812">Transmembrane</keyword>
<protein>
    <recommendedName>
        <fullName evidence="16">Probable oxaloacetate decarboxylase gamma chain</fullName>
        <ecNumber evidence="16">7.2.4.2</ecNumber>
    </recommendedName>
</protein>
<sequence length="87" mass="9320">MDNISGLLSEAASIMAIGMAMVFLFLTLLVFVVRLMSKLLPAEQPVAPVSPQNLKQVTQAESTHRVDPKVVAAISAAVHRHRSAVAQ</sequence>
<dbReference type="NCBIfam" id="TIGR01195">
    <property type="entry name" value="oadG_fam"/>
    <property type="match status" value="1"/>
</dbReference>
<comment type="function">
    <text evidence="2 16 17">Catalyzes the decarboxylation of oxaloacetate coupled to Na(+) translocation.</text>
</comment>
<evidence type="ECO:0000256" key="9">
    <source>
        <dbReference type="ARBA" id="ARBA00022967"/>
    </source>
</evidence>
<evidence type="ECO:0000256" key="4">
    <source>
        <dbReference type="ARBA" id="ARBA00005844"/>
    </source>
</evidence>
<evidence type="ECO:0000256" key="6">
    <source>
        <dbReference type="ARBA" id="ARBA00022448"/>
    </source>
</evidence>
<evidence type="ECO:0000256" key="13">
    <source>
        <dbReference type="ARBA" id="ARBA00023136"/>
    </source>
</evidence>
<comment type="cofactor">
    <cofactor evidence="1 16 17">
        <name>Na(+)</name>
        <dbReference type="ChEBI" id="CHEBI:29101"/>
    </cofactor>
</comment>
<reference evidence="18 19" key="1">
    <citation type="submission" date="2019-06" db="EMBL/GenBank/DDBJ databases">
        <title>Whole genome shotgun sequence of Vibrio inusitatus NBRC 102082.</title>
        <authorList>
            <person name="Hosoyama A."/>
            <person name="Uohara A."/>
            <person name="Ohji S."/>
            <person name="Ichikawa N."/>
        </authorList>
    </citation>
    <scope>NUCLEOTIDE SEQUENCE [LARGE SCALE GENOMIC DNA]</scope>
    <source>
        <strain evidence="18 19">NBRC 102082</strain>
    </source>
</reference>
<comment type="catalytic activity">
    <reaction evidence="15 16 17">
        <text>oxaloacetate + 2 Na(+)(in) + H(+) = pyruvate + 2 Na(+)(out) + CO2</text>
        <dbReference type="Rhea" id="RHEA:57724"/>
        <dbReference type="ChEBI" id="CHEBI:15361"/>
        <dbReference type="ChEBI" id="CHEBI:15378"/>
        <dbReference type="ChEBI" id="CHEBI:16452"/>
        <dbReference type="ChEBI" id="CHEBI:16526"/>
        <dbReference type="ChEBI" id="CHEBI:29101"/>
        <dbReference type="EC" id="7.2.4.2"/>
    </reaction>
</comment>
<keyword evidence="9 16" id="KW-1278">Translocase</keyword>
<proteinExistence type="inferred from homology"/>
<evidence type="ECO:0000256" key="12">
    <source>
        <dbReference type="ARBA" id="ARBA00023065"/>
    </source>
</evidence>
<comment type="subcellular location">
    <subcellularLocation>
        <location evidence="3 16 17">Cell membrane</location>
        <topology evidence="3 16 17">Single-pass membrane protein</topology>
    </subcellularLocation>
</comment>
<keyword evidence="14 16" id="KW-0739">Sodium transport</keyword>
<keyword evidence="6 16" id="KW-0813">Transport</keyword>
<keyword evidence="11 16" id="KW-0915">Sodium</keyword>
<evidence type="ECO:0000256" key="16">
    <source>
        <dbReference type="HAMAP-Rule" id="MF_00404"/>
    </source>
</evidence>
<evidence type="ECO:0000256" key="5">
    <source>
        <dbReference type="ARBA" id="ARBA00011869"/>
    </source>
</evidence>
<evidence type="ECO:0000256" key="8">
    <source>
        <dbReference type="ARBA" id="ARBA00022692"/>
    </source>
</evidence>
<evidence type="ECO:0000256" key="1">
    <source>
        <dbReference type="ARBA" id="ARBA00001959"/>
    </source>
</evidence>
<dbReference type="GO" id="GO:0036376">
    <property type="term" value="P:sodium ion export across plasma membrane"/>
    <property type="evidence" value="ECO:0007669"/>
    <property type="project" value="InterPro"/>
</dbReference>
<dbReference type="Pfam" id="PF04277">
    <property type="entry name" value="OAD_gamma"/>
    <property type="match status" value="1"/>
</dbReference>
<dbReference type="GO" id="GO:0005886">
    <property type="term" value="C:plasma membrane"/>
    <property type="evidence" value="ECO:0007669"/>
    <property type="project" value="UniProtKB-SubCell"/>
</dbReference>
<dbReference type="EMBL" id="BJLF01000026">
    <property type="protein sequence ID" value="GEA52821.1"/>
    <property type="molecule type" value="Genomic_DNA"/>
</dbReference>
<keyword evidence="10 16" id="KW-1133">Transmembrane helix</keyword>
<evidence type="ECO:0000256" key="15">
    <source>
        <dbReference type="ARBA" id="ARBA00048176"/>
    </source>
</evidence>
<dbReference type="EC" id="7.2.4.2" evidence="16"/>
<dbReference type="AlphaFoldDB" id="A0A4Y3I0P3"/>
<evidence type="ECO:0000256" key="2">
    <source>
        <dbReference type="ARBA" id="ARBA00003002"/>
    </source>
</evidence>
<feature type="transmembrane region" description="Helical" evidence="16 17">
    <location>
        <begin position="12"/>
        <end position="33"/>
    </location>
</feature>
<keyword evidence="19" id="KW-1185">Reference proteome</keyword>
<comment type="subunit">
    <text evidence="5 16">Heterotrimer of an alpha, a beta and a gamma subunit.</text>
</comment>